<accession>A0AAQ3P7M8</accession>
<dbReference type="InterPro" id="IPR045091">
    <property type="entry name" value="Mad2-like"/>
</dbReference>
<feature type="domain" description="HORMA" evidence="7">
    <location>
        <begin position="1"/>
        <end position="105"/>
    </location>
</feature>
<dbReference type="PANTHER" id="PTHR11842:SF11">
    <property type="entry name" value="MITOTIC SPINDLE ASSEMBLY CHECKPOINT PROTEIN MAD2A"/>
    <property type="match status" value="1"/>
</dbReference>
<name>A0AAQ3P7M8_VIGMU</name>
<evidence type="ECO:0000256" key="3">
    <source>
        <dbReference type="ARBA" id="ARBA00022618"/>
    </source>
</evidence>
<dbReference type="GO" id="GO:0005737">
    <property type="term" value="C:cytoplasm"/>
    <property type="evidence" value="ECO:0007669"/>
    <property type="project" value="TreeGrafter"/>
</dbReference>
<dbReference type="Proteomes" id="UP001374535">
    <property type="component" value="Chromosome 1"/>
</dbReference>
<evidence type="ECO:0000256" key="6">
    <source>
        <dbReference type="ARBA" id="ARBA00023306"/>
    </source>
</evidence>
<dbReference type="InterPro" id="IPR003511">
    <property type="entry name" value="HORMA_dom"/>
</dbReference>
<dbReference type="EMBL" id="CP144700">
    <property type="protein sequence ID" value="WVZ22536.1"/>
    <property type="molecule type" value="Genomic_DNA"/>
</dbReference>
<dbReference type="PROSITE" id="PS50815">
    <property type="entry name" value="HORMA"/>
    <property type="match status" value="1"/>
</dbReference>
<keyword evidence="6" id="KW-0131">Cell cycle</keyword>
<sequence length="105" mass="11917">MLLTEDEGVKSFIANLTAQISEWFEPGKLQRVVLVIMSKATSEVLERWNFNIETDGEVVEKDSSRTGYSTSVIKMDTFVIKIFLERFEEVLGTLVEVERATPLVS</sequence>
<evidence type="ECO:0000256" key="1">
    <source>
        <dbReference type="ARBA" id="ARBA00004123"/>
    </source>
</evidence>
<gene>
    <name evidence="8" type="ORF">V8G54_001080</name>
</gene>
<proteinExistence type="inferred from homology"/>
<dbReference type="GO" id="GO:0051301">
    <property type="term" value="P:cell division"/>
    <property type="evidence" value="ECO:0007669"/>
    <property type="project" value="UniProtKB-KW"/>
</dbReference>
<dbReference type="InterPro" id="IPR036570">
    <property type="entry name" value="HORMA_dom_sf"/>
</dbReference>
<organism evidence="8 9">
    <name type="scientific">Vigna mungo</name>
    <name type="common">Black gram</name>
    <name type="synonym">Phaseolus mungo</name>
    <dbReference type="NCBI Taxonomy" id="3915"/>
    <lineage>
        <taxon>Eukaryota</taxon>
        <taxon>Viridiplantae</taxon>
        <taxon>Streptophyta</taxon>
        <taxon>Embryophyta</taxon>
        <taxon>Tracheophyta</taxon>
        <taxon>Spermatophyta</taxon>
        <taxon>Magnoliopsida</taxon>
        <taxon>eudicotyledons</taxon>
        <taxon>Gunneridae</taxon>
        <taxon>Pentapetalae</taxon>
        <taxon>rosids</taxon>
        <taxon>fabids</taxon>
        <taxon>Fabales</taxon>
        <taxon>Fabaceae</taxon>
        <taxon>Papilionoideae</taxon>
        <taxon>50 kb inversion clade</taxon>
        <taxon>NPAAA clade</taxon>
        <taxon>indigoferoid/millettioid clade</taxon>
        <taxon>Phaseoleae</taxon>
        <taxon>Vigna</taxon>
    </lineage>
</organism>
<keyword evidence="3" id="KW-0132">Cell division</keyword>
<dbReference type="GO" id="GO:0005654">
    <property type="term" value="C:nucleoplasm"/>
    <property type="evidence" value="ECO:0007669"/>
    <property type="project" value="TreeGrafter"/>
</dbReference>
<dbReference type="GO" id="GO:0007094">
    <property type="term" value="P:mitotic spindle assembly checkpoint signaling"/>
    <property type="evidence" value="ECO:0007669"/>
    <property type="project" value="TreeGrafter"/>
</dbReference>
<reference evidence="8 9" key="1">
    <citation type="journal article" date="2023" name="Life. Sci Alliance">
        <title>Evolutionary insights into 3D genome organization and epigenetic landscape of Vigna mungo.</title>
        <authorList>
            <person name="Junaid A."/>
            <person name="Singh B."/>
            <person name="Bhatia S."/>
        </authorList>
    </citation>
    <scope>NUCLEOTIDE SEQUENCE [LARGE SCALE GENOMIC DNA]</scope>
    <source>
        <strain evidence="8">Urdbean</strain>
    </source>
</reference>
<evidence type="ECO:0000313" key="9">
    <source>
        <dbReference type="Proteomes" id="UP001374535"/>
    </source>
</evidence>
<evidence type="ECO:0000256" key="5">
    <source>
        <dbReference type="ARBA" id="ARBA00023242"/>
    </source>
</evidence>
<evidence type="ECO:0000259" key="7">
    <source>
        <dbReference type="PROSITE" id="PS50815"/>
    </source>
</evidence>
<dbReference type="AlphaFoldDB" id="A0AAQ3P7M8"/>
<evidence type="ECO:0000256" key="4">
    <source>
        <dbReference type="ARBA" id="ARBA00022776"/>
    </source>
</evidence>
<dbReference type="PANTHER" id="PTHR11842">
    <property type="entry name" value="MITOTIC SPINDLE ASSEMBLY CHECKPOINT PROTEIN MAD2"/>
    <property type="match status" value="1"/>
</dbReference>
<comment type="subcellular location">
    <subcellularLocation>
        <location evidence="1">Nucleus</location>
    </subcellularLocation>
</comment>
<dbReference type="SUPFAM" id="SSF56019">
    <property type="entry name" value="The spindle assembly checkpoint protein mad2"/>
    <property type="match status" value="1"/>
</dbReference>
<evidence type="ECO:0000313" key="8">
    <source>
        <dbReference type="EMBL" id="WVZ22536.1"/>
    </source>
</evidence>
<keyword evidence="4" id="KW-0498">Mitosis</keyword>
<keyword evidence="9" id="KW-1185">Reference proteome</keyword>
<keyword evidence="5" id="KW-0539">Nucleus</keyword>
<protein>
    <recommendedName>
        <fullName evidence="7">HORMA domain-containing protein</fullName>
    </recommendedName>
</protein>
<dbReference type="Gene3D" id="3.30.900.10">
    <property type="entry name" value="HORMA domain"/>
    <property type="match status" value="1"/>
</dbReference>
<evidence type="ECO:0000256" key="2">
    <source>
        <dbReference type="ARBA" id="ARBA00010348"/>
    </source>
</evidence>
<comment type="similarity">
    <text evidence="2">Belongs to the MAD2 family.</text>
</comment>
<dbReference type="GO" id="GO:0000776">
    <property type="term" value="C:kinetochore"/>
    <property type="evidence" value="ECO:0007669"/>
    <property type="project" value="TreeGrafter"/>
</dbReference>